<dbReference type="PANTHER" id="PTHR32305:SF15">
    <property type="entry name" value="PROTEIN RHSA-RELATED"/>
    <property type="match status" value="1"/>
</dbReference>
<name>A0ABV8X6G1_9LACT</name>
<keyword evidence="2" id="KW-0964">Secreted</keyword>
<feature type="compositionally biased region" description="Basic and acidic residues" evidence="3">
    <location>
        <begin position="562"/>
        <end position="571"/>
    </location>
</feature>
<dbReference type="RefSeq" id="WP_378154664.1">
    <property type="nucleotide sequence ID" value="NZ_JBHSEC010000019.1"/>
</dbReference>
<gene>
    <name evidence="5" type="ORF">ACFOZY_09360</name>
</gene>
<evidence type="ECO:0000313" key="6">
    <source>
        <dbReference type="Proteomes" id="UP001595817"/>
    </source>
</evidence>
<reference evidence="6" key="1">
    <citation type="journal article" date="2019" name="Int. J. Syst. Evol. Microbiol.">
        <title>The Global Catalogue of Microorganisms (GCM) 10K type strain sequencing project: providing services to taxonomists for standard genome sequencing and annotation.</title>
        <authorList>
            <consortium name="The Broad Institute Genomics Platform"/>
            <consortium name="The Broad Institute Genome Sequencing Center for Infectious Disease"/>
            <person name="Wu L."/>
            <person name="Ma J."/>
        </authorList>
    </citation>
    <scope>NUCLEOTIDE SEQUENCE [LARGE SCALE GENOMIC DNA]</scope>
    <source>
        <strain evidence="6">CCUG 59778</strain>
    </source>
</reference>
<dbReference type="NCBIfam" id="TIGR03696">
    <property type="entry name" value="Rhs_assc_core"/>
    <property type="match status" value="1"/>
</dbReference>
<dbReference type="Proteomes" id="UP001595817">
    <property type="component" value="Unassembled WGS sequence"/>
</dbReference>
<evidence type="ECO:0000256" key="1">
    <source>
        <dbReference type="ARBA" id="ARBA00004613"/>
    </source>
</evidence>
<dbReference type="InterPro" id="IPR027797">
    <property type="entry name" value="PT-TG_dom"/>
</dbReference>
<dbReference type="InterPro" id="IPR050708">
    <property type="entry name" value="T6SS_VgrG/RHS"/>
</dbReference>
<feature type="region of interest" description="Disordered" evidence="3">
    <location>
        <begin position="562"/>
        <end position="625"/>
    </location>
</feature>
<evidence type="ECO:0000259" key="4">
    <source>
        <dbReference type="Pfam" id="PF14449"/>
    </source>
</evidence>
<evidence type="ECO:0000313" key="5">
    <source>
        <dbReference type="EMBL" id="MFC4410619.1"/>
    </source>
</evidence>
<dbReference type="Gene3D" id="2.180.10.10">
    <property type="entry name" value="RHS repeat-associated core"/>
    <property type="match status" value="1"/>
</dbReference>
<proteinExistence type="predicted"/>
<protein>
    <submittedName>
        <fullName evidence="5">RHS repeat-associated core domain-containing protein</fullName>
    </submittedName>
</protein>
<feature type="domain" description="Pre-toxin TG" evidence="4">
    <location>
        <begin position="397"/>
        <end position="466"/>
    </location>
</feature>
<dbReference type="PANTHER" id="PTHR32305">
    <property type="match status" value="1"/>
</dbReference>
<sequence>MDISETAYLYEGFSTNIHKEYSDAGSPYAEYYMGANNQLVSRKMFGYHGLSNPSHDPDLKTTGGMLYYQYDGMNTVSAVTDRHGDVIENYRYDVFGGIQTGITAPYNHFSYTSQRYDDKAGLVDMNARWYDPAVGRFLTQDTYRGEMKNPQTQNRYAYVMNNPANLWDPTGHVAMEMDRFDSSASATFSHLISTQGAFGFGLESWVLAQDNYYPEVDIPPFDTLMTMHSYNFEGYARDTVDSTVEYKGKQKADSKNFYYLFSGQIHEEWDYKHISRTIKVDNGDLFPTTNPPIVEYGTFQRDSVWNWQVKVPAALASEDNQQYIKENFGSLPSHINLTEMKGYDSGSNAQKLLTGGSSYGIKNALLDTGIGLFLGSKTKGLSKVSKGKMLSADNLRSGGSVALDLIPGVSTVKGIQQALTGVNLVTGKKLSTVDRWAEVGGIAASLIPIPGAKIAGKYATKAAIKGISKATDFIGGLFKKKKPKPEAKIEPSVQYYPLEKPTAGDNVGIDLRGTGKGTQNPKVKNSAKIGQEAHRQLEFEGRDEWIPEQTIRLPDGKIVRKDGVSRSDSNKVRIIKPDTPSGRQSAEKRKKLMEENGFETQIDFYDPTDPKFQPNSPTYIGPKKR</sequence>
<keyword evidence="6" id="KW-1185">Reference proteome</keyword>
<evidence type="ECO:0000256" key="3">
    <source>
        <dbReference type="SAM" id="MobiDB-lite"/>
    </source>
</evidence>
<organism evidence="5 6">
    <name type="scientific">Chungangia koreensis</name>
    <dbReference type="NCBI Taxonomy" id="752657"/>
    <lineage>
        <taxon>Bacteria</taxon>
        <taxon>Bacillati</taxon>
        <taxon>Bacillota</taxon>
        <taxon>Bacilli</taxon>
        <taxon>Lactobacillales</taxon>
        <taxon>Chungangia</taxon>
    </lineage>
</organism>
<dbReference type="InterPro" id="IPR022385">
    <property type="entry name" value="Rhs_assc_core"/>
</dbReference>
<dbReference type="Pfam" id="PF14449">
    <property type="entry name" value="PT-TG"/>
    <property type="match status" value="1"/>
</dbReference>
<comment type="subcellular location">
    <subcellularLocation>
        <location evidence="1">Secreted</location>
    </subcellularLocation>
</comment>
<evidence type="ECO:0000256" key="2">
    <source>
        <dbReference type="ARBA" id="ARBA00022525"/>
    </source>
</evidence>
<comment type="caution">
    <text evidence="5">The sequence shown here is derived from an EMBL/GenBank/DDBJ whole genome shotgun (WGS) entry which is preliminary data.</text>
</comment>
<accession>A0ABV8X6G1</accession>
<dbReference type="EMBL" id="JBHSEC010000019">
    <property type="protein sequence ID" value="MFC4410619.1"/>
    <property type="molecule type" value="Genomic_DNA"/>
</dbReference>